<feature type="compositionally biased region" description="Pro residues" evidence="1">
    <location>
        <begin position="406"/>
        <end position="470"/>
    </location>
</feature>
<evidence type="ECO:0000313" key="6">
    <source>
        <dbReference type="Proteomes" id="UP000794436"/>
    </source>
</evidence>
<feature type="transmembrane region" description="Helical" evidence="2">
    <location>
        <begin position="698"/>
        <end position="722"/>
    </location>
</feature>
<feature type="compositionally biased region" description="Low complexity" evidence="1">
    <location>
        <begin position="217"/>
        <end position="238"/>
    </location>
</feature>
<feature type="compositionally biased region" description="Pro residues" evidence="1">
    <location>
        <begin position="382"/>
        <end position="399"/>
    </location>
</feature>
<sequence>MRVMRSSVVATVTLLGVTTARPTPPDAIVDVQLDELPHQVQNGPYKQVSEELYVRQLEHLGVYFTLQRQTSKWTLSGYQCVAPETEQGGVCEQIAQSEVTPLAVNVGEHPVPYLVHPSTVSHGRQLQFSNPGLPEPPLIDGMPVYYNCGYSGANDWCCSEFNAAAGGANCWNLNTCTEDYMFWSGQNMICCSGNMGSCVLTYQPPMPATPAPPPSSASPTSAPPFSVITASPTTTAPPATSPPSTPEPSTEAPTPPPTTEAPTPPPTPPPTTKAPTPPPTPPPTVAPTPPPTPPPTTEAPTPPPTTETPTPPPTTEAPTPPPTTEAPTPPPTPPPTTEAPTLPPTPPPTTEAPTPPPTPPPTTEAPTPPPTTPPTTEAPTSSPTPPPTTEAPTPPPAQPPTTEAPTTPPPPTEAPTPSPAPPPTTEAPTAPPTPPPTTEAPTPPPTPPPTTESPTEAPPRPTEGSTPPPARGKELAKRVATGTGTISSDMSESKDSSGSDHSKRSASSEDTEEHDENAADLAHLEQSLVDLADATRHLRERISESANILVATAVTVNVVSSVITAVTSGTAAVSSVASITSIAIAGSQGLLHIATGPLSQGFPAADLSGLLMMLNYLQFIAAGSHLSLPGAPDFFFEFTDSLGWSHFQPISRREAEPEGVSSQHMGNFSAAEGDIIAGVLAYAERLNVQPEELFTKTIIAFGTVVGSVAAVVAILYALVRCVARKRLELVIQRLKDLPRAKLLLRLLTQSCLSVCLMSEYALSMTSSFQMRYYQQNTGGYGAFATATVALIVVCFGLIVLGVVKLWNKSEKELSDPDFKFAWGAYYKYYRFESRYFFVAKMGAEILSGVIIGLVSDVPSQLTLLMGLQLSMFLYTVESAPYSVSFQTFCSSTAFVMKMITYALISSFLTPSTDVGMRDCVGTLVIVLQVTLLLLFNSRQLHILYKQVRYLWALRQQTRQLKRLEQAERDEQNAMMLMMSTSTALTPTYDTTPAEFGLLKSKRNAMTVAAPPPPLPVAAA</sequence>
<keyword evidence="6" id="KW-1185">Reference proteome</keyword>
<keyword evidence="3" id="KW-0732">Signal</keyword>
<keyword evidence="2" id="KW-0812">Transmembrane</keyword>
<comment type="caution">
    <text evidence="5">The sequence shown here is derived from an EMBL/GenBank/DDBJ whole genome shotgun (WGS) entry which is preliminary data.</text>
</comment>
<feature type="transmembrane region" description="Helical" evidence="2">
    <location>
        <begin position="742"/>
        <end position="762"/>
    </location>
</feature>
<evidence type="ECO:0000256" key="1">
    <source>
        <dbReference type="SAM" id="MobiDB-lite"/>
    </source>
</evidence>
<feature type="transmembrane region" description="Helical" evidence="2">
    <location>
        <begin position="835"/>
        <end position="854"/>
    </location>
</feature>
<dbReference type="PRINTS" id="PR01217">
    <property type="entry name" value="PRICHEXTENSN"/>
</dbReference>
<feature type="region of interest" description="Disordered" evidence="1">
    <location>
        <begin position="207"/>
        <end position="517"/>
    </location>
</feature>
<name>A0A8K1CKP2_PYTOL</name>
<proteinExistence type="predicted"/>
<evidence type="ECO:0000313" key="5">
    <source>
        <dbReference type="EMBL" id="TMW65242.1"/>
    </source>
</evidence>
<dbReference type="OrthoDB" id="166612at2759"/>
<feature type="compositionally biased region" description="Pro residues" evidence="1">
    <location>
        <begin position="253"/>
        <end position="373"/>
    </location>
</feature>
<accession>A0A8K1CKP2</accession>
<dbReference type="Pfam" id="PF06011">
    <property type="entry name" value="TRP"/>
    <property type="match status" value="1"/>
</dbReference>
<keyword evidence="2" id="KW-0472">Membrane</keyword>
<evidence type="ECO:0000259" key="4">
    <source>
        <dbReference type="Pfam" id="PF06011"/>
    </source>
</evidence>
<dbReference type="InterPro" id="IPR010308">
    <property type="entry name" value="TRP_C"/>
</dbReference>
<dbReference type="AlphaFoldDB" id="A0A8K1CKP2"/>
<feature type="compositionally biased region" description="Pro residues" evidence="1">
    <location>
        <begin position="207"/>
        <end position="216"/>
    </location>
</feature>
<reference evidence="5" key="1">
    <citation type="submission" date="2019-03" db="EMBL/GenBank/DDBJ databases">
        <title>Long read genome sequence of the mycoparasitic Pythium oligandrum ATCC 38472 isolated from sugarbeet rhizosphere.</title>
        <authorList>
            <person name="Gaulin E."/>
        </authorList>
    </citation>
    <scope>NUCLEOTIDE SEQUENCE</scope>
    <source>
        <strain evidence="5">ATCC 38472_TT</strain>
    </source>
</reference>
<feature type="domain" description="TRP C-terminal" evidence="4">
    <location>
        <begin position="675"/>
        <end position="935"/>
    </location>
</feature>
<dbReference type="GO" id="GO:0055085">
    <property type="term" value="P:transmembrane transport"/>
    <property type="evidence" value="ECO:0007669"/>
    <property type="project" value="TreeGrafter"/>
</dbReference>
<dbReference type="Proteomes" id="UP000794436">
    <property type="component" value="Unassembled WGS sequence"/>
</dbReference>
<evidence type="ECO:0000256" key="3">
    <source>
        <dbReference type="SAM" id="SignalP"/>
    </source>
</evidence>
<feature type="transmembrane region" description="Helical" evidence="2">
    <location>
        <begin position="914"/>
        <end position="935"/>
    </location>
</feature>
<feature type="chain" id="PRO_5035479035" description="TRP C-terminal domain-containing protein" evidence="3">
    <location>
        <begin position="21"/>
        <end position="1019"/>
    </location>
</feature>
<protein>
    <recommendedName>
        <fullName evidence="4">TRP C-terminal domain-containing protein</fullName>
    </recommendedName>
</protein>
<organism evidence="5 6">
    <name type="scientific">Pythium oligandrum</name>
    <name type="common">Mycoparasitic fungus</name>
    <dbReference type="NCBI Taxonomy" id="41045"/>
    <lineage>
        <taxon>Eukaryota</taxon>
        <taxon>Sar</taxon>
        <taxon>Stramenopiles</taxon>
        <taxon>Oomycota</taxon>
        <taxon>Peronosporomycetes</taxon>
        <taxon>Pythiales</taxon>
        <taxon>Pythiaceae</taxon>
        <taxon>Pythium</taxon>
    </lineage>
</organism>
<dbReference type="PANTHER" id="PTHR31145">
    <property type="entry name" value="INTEGRAL MEMBRANE PROTEIN (AFU_ORTHOLOGUE AFUA_7G01610)"/>
    <property type="match status" value="1"/>
</dbReference>
<dbReference type="PANTHER" id="PTHR31145:SF6">
    <property type="entry name" value="INTEGRAL MEMBRANE PROTEIN (AFU_ORTHOLOGUE AFUA_7G01610)"/>
    <property type="match status" value="1"/>
</dbReference>
<keyword evidence="2" id="KW-1133">Transmembrane helix</keyword>
<feature type="compositionally biased region" description="Basic and acidic residues" evidence="1">
    <location>
        <begin position="491"/>
        <end position="507"/>
    </location>
</feature>
<dbReference type="InterPro" id="IPR040241">
    <property type="entry name" value="TRP_Flc/Pkd2-like"/>
</dbReference>
<dbReference type="EMBL" id="SPLM01000038">
    <property type="protein sequence ID" value="TMW65242.1"/>
    <property type="molecule type" value="Genomic_DNA"/>
</dbReference>
<feature type="signal peptide" evidence="3">
    <location>
        <begin position="1"/>
        <end position="20"/>
    </location>
</feature>
<gene>
    <name evidence="5" type="ORF">Poli38472_009409</name>
</gene>
<evidence type="ECO:0000256" key="2">
    <source>
        <dbReference type="SAM" id="Phobius"/>
    </source>
</evidence>
<dbReference type="GO" id="GO:0016020">
    <property type="term" value="C:membrane"/>
    <property type="evidence" value="ECO:0007669"/>
    <property type="project" value="TreeGrafter"/>
</dbReference>
<feature type="transmembrane region" description="Helical" evidence="2">
    <location>
        <begin position="782"/>
        <end position="803"/>
    </location>
</feature>